<accession>A0A429GRA0</accession>
<evidence type="ECO:0000313" key="11">
    <source>
        <dbReference type="EMBL" id="RSN76187.1"/>
    </source>
</evidence>
<evidence type="ECO:0000256" key="2">
    <source>
        <dbReference type="ARBA" id="ARBA00022448"/>
    </source>
</evidence>
<dbReference type="GO" id="GO:0015297">
    <property type="term" value="F:antiporter activity"/>
    <property type="evidence" value="ECO:0007669"/>
    <property type="project" value="UniProtKB-KW"/>
</dbReference>
<reference evidence="11 13" key="1">
    <citation type="submission" date="2018-10" db="EMBL/GenBank/DDBJ databases">
        <title>Co-occurring genomic capacity for anaerobic methane metabolism and dissimilatory sulfite reduction discovered in the Korarchaeota.</title>
        <authorList>
            <person name="Mckay L.J."/>
            <person name="Dlakic M."/>
            <person name="Fields M.W."/>
            <person name="Delmont T.O."/>
            <person name="Eren A.M."/>
            <person name="Jay Z.J."/>
            <person name="Klingelsmith K.B."/>
            <person name="Rusch D.B."/>
            <person name="Inskeep W.P."/>
        </authorList>
    </citation>
    <scope>NUCLEOTIDE SEQUENCE [LARGE SCALE GENOMIC DNA]</scope>
    <source>
        <strain evidence="11 13">MDKW</strain>
    </source>
</reference>
<feature type="transmembrane region" description="Helical" evidence="10">
    <location>
        <begin position="159"/>
        <end position="181"/>
    </location>
</feature>
<reference evidence="12 14" key="2">
    <citation type="journal article" date="2019" name="Nat. Microbiol.">
        <title>Wide diversity of methane and short-chain alkane metabolisms in uncultured archaea.</title>
        <authorList>
            <person name="Borrel G."/>
            <person name="Adam P.S."/>
            <person name="McKay L.J."/>
            <person name="Chen L.X."/>
            <person name="Sierra-Garcia I.N."/>
            <person name="Sieber C.M."/>
            <person name="Letourneur Q."/>
            <person name="Ghozlane A."/>
            <person name="Andersen G.L."/>
            <person name="Li W.J."/>
            <person name="Hallam S.J."/>
            <person name="Muyzer G."/>
            <person name="de Oliveira V.M."/>
            <person name="Inskeep W.P."/>
            <person name="Banfield J.F."/>
            <person name="Gribaldo S."/>
        </authorList>
    </citation>
    <scope>NUCLEOTIDE SEQUENCE [LARGE SCALE GENOMIC DNA]</scope>
    <source>
        <strain evidence="12">NM4</strain>
    </source>
</reference>
<dbReference type="Proteomes" id="UP000316217">
    <property type="component" value="Unassembled WGS sequence"/>
</dbReference>
<dbReference type="PANTHER" id="PTHR43298:SF2">
    <property type="entry name" value="FMN_FAD EXPORTER YEEO-RELATED"/>
    <property type="match status" value="1"/>
</dbReference>
<evidence type="ECO:0000256" key="6">
    <source>
        <dbReference type="ARBA" id="ARBA00022989"/>
    </source>
</evidence>
<proteinExistence type="predicted"/>
<dbReference type="InterPro" id="IPR048279">
    <property type="entry name" value="MdtK-like"/>
</dbReference>
<evidence type="ECO:0000313" key="13">
    <source>
        <dbReference type="Proteomes" id="UP000277582"/>
    </source>
</evidence>
<evidence type="ECO:0000313" key="12">
    <source>
        <dbReference type="EMBL" id="RZN59683.1"/>
    </source>
</evidence>
<dbReference type="PIRSF" id="PIRSF006603">
    <property type="entry name" value="DinF"/>
    <property type="match status" value="1"/>
</dbReference>
<dbReference type="InterPro" id="IPR050222">
    <property type="entry name" value="MATE_MdtK"/>
</dbReference>
<sequence length="433" mass="46087">MVMIMDLSRFAYITAIGTLADSLISLISLITVSRLSTIAVAATGIVSYLFFVINAASMIFTGGLMVLISQAVGEGKLKLAENASAETLSLAIVSSLIALVSMPTWLKPYLELVSMGNTEILSESYIYASMRLLSLPAMLINASLSAIYRASDDALTPTICSLVSASSGAIMIPTMALGFLGFPRMELFGAGLGSSVSAYLGSMIYILRPPSLRIRISRPKSLAMRVIWIGLPTAAERIIASISQNVYINAVARGGTLALAAHNIGITVETVIIQPSFAVGMTALVKAGQSLGSEEEVNRVLRRSLRIGVSWMGLASILLIVISPFVGKVFSSDPNVAKLTSIYLILAATSEIGLGISQAFFGAIRGMGSVWIPFLISSTSLLFLRALPAQLLSIKYGAIGAWITQNTDMYGRVAISYAVWKALGRRLIRRVLS</sequence>
<dbReference type="RefSeq" id="WP_125670810.1">
    <property type="nucleotide sequence ID" value="NZ_RCOS01000062.1"/>
</dbReference>
<dbReference type="GO" id="GO:0005886">
    <property type="term" value="C:plasma membrane"/>
    <property type="evidence" value="ECO:0007669"/>
    <property type="project" value="UniProtKB-SubCell"/>
</dbReference>
<keyword evidence="3" id="KW-0050">Antiport</keyword>
<organism evidence="11 13">
    <name type="scientific">Candidatus Methanodesulfokora washburnensis</name>
    <dbReference type="NCBI Taxonomy" id="2478471"/>
    <lineage>
        <taxon>Archaea</taxon>
        <taxon>Thermoproteota</taxon>
        <taxon>Candidatus Korarchaeia</taxon>
        <taxon>Candidatus Korarchaeia incertae sedis</taxon>
        <taxon>Candidatus Methanodesulfokora</taxon>
    </lineage>
</organism>
<keyword evidence="7" id="KW-0406">Ion transport</keyword>
<feature type="transmembrane region" description="Helical" evidence="10">
    <location>
        <begin position="370"/>
        <end position="389"/>
    </location>
</feature>
<keyword evidence="4" id="KW-1003">Cell membrane</keyword>
<dbReference type="OrthoDB" id="214119at2157"/>
<evidence type="ECO:0000313" key="14">
    <source>
        <dbReference type="Proteomes" id="UP000316217"/>
    </source>
</evidence>
<keyword evidence="8 10" id="KW-0472">Membrane</keyword>
<evidence type="ECO:0000256" key="10">
    <source>
        <dbReference type="SAM" id="Phobius"/>
    </source>
</evidence>
<dbReference type="EMBL" id="RCOS01000062">
    <property type="protein sequence ID" value="RSN76187.1"/>
    <property type="molecule type" value="Genomic_DNA"/>
</dbReference>
<gene>
    <name evidence="11" type="ORF">D6D85_04335</name>
    <name evidence="12" type="ORF">EF810_06600</name>
</gene>
<protein>
    <recommendedName>
        <fullName evidence="9">Multidrug-efflux transporter</fullName>
    </recommendedName>
</protein>
<name>A0A429GRA0_9CREN</name>
<evidence type="ECO:0000256" key="1">
    <source>
        <dbReference type="ARBA" id="ARBA00004651"/>
    </source>
</evidence>
<dbReference type="PANTHER" id="PTHR43298">
    <property type="entry name" value="MULTIDRUG RESISTANCE PROTEIN NORM-RELATED"/>
    <property type="match status" value="1"/>
</dbReference>
<dbReference type="Pfam" id="PF01554">
    <property type="entry name" value="MatE"/>
    <property type="match status" value="2"/>
</dbReference>
<dbReference type="GO" id="GO:0006811">
    <property type="term" value="P:monoatomic ion transport"/>
    <property type="evidence" value="ECO:0007669"/>
    <property type="project" value="UniProtKB-KW"/>
</dbReference>
<evidence type="ECO:0000256" key="5">
    <source>
        <dbReference type="ARBA" id="ARBA00022692"/>
    </source>
</evidence>
<feature type="transmembrane region" description="Helical" evidence="10">
    <location>
        <begin position="12"/>
        <end position="32"/>
    </location>
</feature>
<keyword evidence="6 10" id="KW-1133">Transmembrane helix</keyword>
<keyword evidence="5 10" id="KW-0812">Transmembrane</keyword>
<feature type="transmembrane region" description="Helical" evidence="10">
    <location>
        <begin position="126"/>
        <end position="147"/>
    </location>
</feature>
<dbReference type="AlphaFoldDB" id="A0A429GRA0"/>
<dbReference type="InterPro" id="IPR002528">
    <property type="entry name" value="MATE_fam"/>
</dbReference>
<comment type="caution">
    <text evidence="11">The sequence shown here is derived from an EMBL/GenBank/DDBJ whole genome shotgun (WGS) entry which is preliminary data.</text>
</comment>
<feature type="transmembrane region" description="Helical" evidence="10">
    <location>
        <begin position="342"/>
        <end position="363"/>
    </location>
</feature>
<dbReference type="GO" id="GO:0042910">
    <property type="term" value="F:xenobiotic transmembrane transporter activity"/>
    <property type="evidence" value="ECO:0007669"/>
    <property type="project" value="InterPro"/>
</dbReference>
<feature type="transmembrane region" description="Helical" evidence="10">
    <location>
        <begin position="38"/>
        <end position="67"/>
    </location>
</feature>
<comment type="subcellular location">
    <subcellularLocation>
        <location evidence="1">Cell membrane</location>
        <topology evidence="1">Multi-pass membrane protein</topology>
    </subcellularLocation>
</comment>
<evidence type="ECO:0000256" key="4">
    <source>
        <dbReference type="ARBA" id="ARBA00022475"/>
    </source>
</evidence>
<dbReference type="NCBIfam" id="TIGR00797">
    <property type="entry name" value="matE"/>
    <property type="match status" value="1"/>
</dbReference>
<evidence type="ECO:0000256" key="9">
    <source>
        <dbReference type="ARBA" id="ARBA00031636"/>
    </source>
</evidence>
<feature type="transmembrane region" description="Helical" evidence="10">
    <location>
        <begin position="309"/>
        <end position="330"/>
    </location>
</feature>
<evidence type="ECO:0000256" key="8">
    <source>
        <dbReference type="ARBA" id="ARBA00023136"/>
    </source>
</evidence>
<evidence type="ECO:0000256" key="3">
    <source>
        <dbReference type="ARBA" id="ARBA00022449"/>
    </source>
</evidence>
<feature type="transmembrane region" description="Helical" evidence="10">
    <location>
        <begin position="187"/>
        <end position="207"/>
    </location>
</feature>
<evidence type="ECO:0000256" key="7">
    <source>
        <dbReference type="ARBA" id="ARBA00023065"/>
    </source>
</evidence>
<keyword evidence="2" id="KW-0813">Transport</keyword>
<keyword evidence="13" id="KW-1185">Reference proteome</keyword>
<dbReference type="EMBL" id="RXII01000102">
    <property type="protein sequence ID" value="RZN59683.1"/>
    <property type="molecule type" value="Genomic_DNA"/>
</dbReference>
<dbReference type="Proteomes" id="UP000277582">
    <property type="component" value="Unassembled WGS sequence"/>
</dbReference>